<dbReference type="eggNOG" id="KOG2846">
    <property type="taxonomic scope" value="Eukaryota"/>
</dbReference>
<dbReference type="GO" id="GO:0071782">
    <property type="term" value="C:endoplasmic reticulum tubular network"/>
    <property type="evidence" value="ECO:0007669"/>
    <property type="project" value="EnsemblFungi"/>
</dbReference>
<keyword evidence="2" id="KW-0472">Membrane</keyword>
<name>G8BZQ8_TETPH</name>
<dbReference type="OMA" id="ILFKWAL"/>
<feature type="transmembrane region" description="Helical" evidence="2">
    <location>
        <begin position="82"/>
        <end position="100"/>
    </location>
</feature>
<evidence type="ECO:0000256" key="1">
    <source>
        <dbReference type="SAM" id="Coils"/>
    </source>
</evidence>
<dbReference type="GO" id="GO:0061709">
    <property type="term" value="P:reticulophagy"/>
    <property type="evidence" value="ECO:0007669"/>
    <property type="project" value="EnsemblFungi"/>
</dbReference>
<gene>
    <name evidence="4" type="primary">TPHA0L00300</name>
    <name evidence="4" type="ordered locus">TPHA_0L00300</name>
</gene>
<proteinExistence type="predicted"/>
<keyword evidence="2" id="KW-0812">Transmembrane</keyword>
<evidence type="ECO:0000259" key="3">
    <source>
        <dbReference type="Pfam" id="PF10058"/>
    </source>
</evidence>
<evidence type="ECO:0000313" key="4">
    <source>
        <dbReference type="EMBL" id="CCE65386.1"/>
    </source>
</evidence>
<dbReference type="Proteomes" id="UP000005666">
    <property type="component" value="Chromosome 12"/>
</dbReference>
<dbReference type="GO" id="GO:0071786">
    <property type="term" value="P:endoplasmic reticulum tubular network organization"/>
    <property type="evidence" value="ECO:0007669"/>
    <property type="project" value="EnsemblFungi"/>
</dbReference>
<evidence type="ECO:0000256" key="2">
    <source>
        <dbReference type="SAM" id="Phobius"/>
    </source>
</evidence>
<evidence type="ECO:0000313" key="5">
    <source>
        <dbReference type="Proteomes" id="UP000005666"/>
    </source>
</evidence>
<dbReference type="AlphaFoldDB" id="G8BZQ8"/>
<keyword evidence="1" id="KW-0175">Coiled coil</keyword>
<sequence>MLGLFKRVFGRREDTSLVDRYTKELTEITGSIHALEAKSSDNEARVKHLQRQLTFYGVAFCVLRVSYVMVNSGVHTLYDRTVLLNVVVCMLGVVCAKLGLGRVDEYVRHRRIVRIDELRSQHAARLEAFKKDTDFNLTSSIIKRFSSGANESDDIVLLLDDEIRGKYEELDDLKTELIALEKNDKLKDAKERDKWFDKIINSLAGDSDLGHRYAAIQCGKCQQFTGCYRLAGGPLHYKCANCDEVIEEPATTTGSG</sequence>
<dbReference type="EMBL" id="HE612867">
    <property type="protein sequence ID" value="CCE65386.1"/>
    <property type="molecule type" value="Genomic_DNA"/>
</dbReference>
<organism evidence="4 5">
    <name type="scientific">Tetrapisispora phaffii (strain ATCC 24235 / CBS 4417 / NBRC 1672 / NRRL Y-8282 / UCD 70-5)</name>
    <name type="common">Yeast</name>
    <name type="synonym">Fabospora phaffii</name>
    <dbReference type="NCBI Taxonomy" id="1071381"/>
    <lineage>
        <taxon>Eukaryota</taxon>
        <taxon>Fungi</taxon>
        <taxon>Dikarya</taxon>
        <taxon>Ascomycota</taxon>
        <taxon>Saccharomycotina</taxon>
        <taxon>Saccharomycetes</taxon>
        <taxon>Saccharomycetales</taxon>
        <taxon>Saccharomycetaceae</taxon>
        <taxon>Tetrapisispora</taxon>
    </lineage>
</organism>
<reference evidence="4 5" key="1">
    <citation type="journal article" date="2011" name="Proc. Natl. Acad. Sci. U.S.A.">
        <title>Evolutionary erosion of yeast sex chromosomes by mating-type switching accidents.</title>
        <authorList>
            <person name="Gordon J.L."/>
            <person name="Armisen D."/>
            <person name="Proux-Wera E."/>
            <person name="Oheigeartaigh S.S."/>
            <person name="Byrne K.P."/>
            <person name="Wolfe K.H."/>
        </authorList>
    </citation>
    <scope>NUCLEOTIDE SEQUENCE [LARGE SCALE GENOMIC DNA]</scope>
    <source>
        <strain evidence="5">ATCC 24235 / CBS 4417 / NBRC 1672 / NRRL Y-8282 / UCD 70-5</strain>
    </source>
</reference>
<keyword evidence="2" id="KW-1133">Transmembrane helix</keyword>
<feature type="domain" description="Lunapark zinc ribbon" evidence="3">
    <location>
        <begin position="195"/>
        <end position="244"/>
    </location>
</feature>
<accession>G8BZQ8</accession>
<dbReference type="Pfam" id="PF10058">
    <property type="entry name" value="Zn_ribbon_10"/>
    <property type="match status" value="1"/>
</dbReference>
<dbReference type="InterPro" id="IPR019273">
    <property type="entry name" value="Lunapark_Znf"/>
</dbReference>
<dbReference type="GO" id="GO:0034976">
    <property type="term" value="P:response to endoplasmic reticulum stress"/>
    <property type="evidence" value="ECO:0007669"/>
    <property type="project" value="EnsemblFungi"/>
</dbReference>
<dbReference type="STRING" id="1071381.G8BZQ8"/>
<dbReference type="RefSeq" id="XP_003687820.1">
    <property type="nucleotide sequence ID" value="XM_003687772.1"/>
</dbReference>
<feature type="coiled-coil region" evidence="1">
    <location>
        <begin position="18"/>
        <end position="52"/>
    </location>
</feature>
<dbReference type="OrthoDB" id="1725934at2759"/>
<dbReference type="GO" id="GO:0006999">
    <property type="term" value="P:nuclear pore organization"/>
    <property type="evidence" value="ECO:0007669"/>
    <property type="project" value="EnsemblFungi"/>
</dbReference>
<dbReference type="HOGENOM" id="CLU_089708_0_0_1"/>
<feature type="transmembrane region" description="Helical" evidence="2">
    <location>
        <begin position="53"/>
        <end position="70"/>
    </location>
</feature>
<dbReference type="KEGG" id="tpf:TPHA_0L00300"/>
<protein>
    <recommendedName>
        <fullName evidence="3">Lunapark zinc ribbon domain-containing protein</fullName>
    </recommendedName>
</protein>
<dbReference type="GeneID" id="11531734"/>
<keyword evidence="5" id="KW-1185">Reference proteome</keyword>